<dbReference type="SUPFAM" id="SSF81383">
    <property type="entry name" value="F-box domain"/>
    <property type="match status" value="1"/>
</dbReference>
<sequence>MPVAASGFLDLPTEILSAIFENPALPAHTLHSLSLVCRRLHLVALPSYIARHVDAESNLTTTLQSNGRDLLATLQSALFVPQVTRITCVFPHPCCTSIVPLLPHLRRLQTFITRLPAVEHVTLVLDASNSADMCLSVGDDKGLEAWAAHLEALLNCIVRKHCKSLALVHGGQFTSAYELRPLPLPSRRAQLLAPVQQLLSLCRKTTSMDFEIAFRRDPRQGLIRIGIDMPPAVASAAQLAFIDIQSSILLVPPGLQWTLTALRCARITSLSLNLGVLKASVWSAVAPLLASASLYLTSLVLLEAGFVHESDLFPFLAQLPRLTSLTLAAIMTPPIRRGGNLALPALRTLRAPPNFINHLLRTPAGLPALEALCVQWAFTHTASLTARLGPHLARITAALDRHGRAPTLTVALHHRIAFYGGLAPPPASADGALDLRCLTRVAALEIRATPFAGEPVAEISLWIACFPRVQRVDVRWVDGAPPEPAEVDALVQQTRATEFLDRISVDGRIYYI</sequence>
<keyword evidence="3" id="KW-1185">Reference proteome</keyword>
<dbReference type="AlphaFoldDB" id="A0AAD6UBQ8"/>
<evidence type="ECO:0000313" key="3">
    <source>
        <dbReference type="Proteomes" id="UP001222325"/>
    </source>
</evidence>
<dbReference type="Proteomes" id="UP001222325">
    <property type="component" value="Unassembled WGS sequence"/>
</dbReference>
<gene>
    <name evidence="2" type="ORF">B0H15DRAFT_832950</name>
</gene>
<evidence type="ECO:0000313" key="2">
    <source>
        <dbReference type="EMBL" id="KAJ7092918.1"/>
    </source>
</evidence>
<evidence type="ECO:0000259" key="1">
    <source>
        <dbReference type="Pfam" id="PF12937"/>
    </source>
</evidence>
<feature type="domain" description="F-box" evidence="1">
    <location>
        <begin position="8"/>
        <end position="53"/>
    </location>
</feature>
<dbReference type="InterPro" id="IPR001810">
    <property type="entry name" value="F-box_dom"/>
</dbReference>
<dbReference type="Pfam" id="PF12937">
    <property type="entry name" value="F-box-like"/>
    <property type="match status" value="1"/>
</dbReference>
<dbReference type="InterPro" id="IPR036047">
    <property type="entry name" value="F-box-like_dom_sf"/>
</dbReference>
<protein>
    <recommendedName>
        <fullName evidence="1">F-box domain-containing protein</fullName>
    </recommendedName>
</protein>
<reference evidence="2" key="1">
    <citation type="submission" date="2023-03" db="EMBL/GenBank/DDBJ databases">
        <title>Massive genome expansion in bonnet fungi (Mycena s.s.) driven by repeated elements and novel gene families across ecological guilds.</title>
        <authorList>
            <consortium name="Lawrence Berkeley National Laboratory"/>
            <person name="Harder C.B."/>
            <person name="Miyauchi S."/>
            <person name="Viragh M."/>
            <person name="Kuo A."/>
            <person name="Thoen E."/>
            <person name="Andreopoulos B."/>
            <person name="Lu D."/>
            <person name="Skrede I."/>
            <person name="Drula E."/>
            <person name="Henrissat B."/>
            <person name="Morin E."/>
            <person name="Kohler A."/>
            <person name="Barry K."/>
            <person name="LaButti K."/>
            <person name="Morin E."/>
            <person name="Salamov A."/>
            <person name="Lipzen A."/>
            <person name="Mereny Z."/>
            <person name="Hegedus B."/>
            <person name="Baldrian P."/>
            <person name="Stursova M."/>
            <person name="Weitz H."/>
            <person name="Taylor A."/>
            <person name="Grigoriev I.V."/>
            <person name="Nagy L.G."/>
            <person name="Martin F."/>
            <person name="Kauserud H."/>
        </authorList>
    </citation>
    <scope>NUCLEOTIDE SEQUENCE</scope>
    <source>
        <strain evidence="2">CBHHK173m</strain>
    </source>
</reference>
<accession>A0AAD6UBQ8</accession>
<dbReference type="EMBL" id="JARJCN010000017">
    <property type="protein sequence ID" value="KAJ7092918.1"/>
    <property type="molecule type" value="Genomic_DNA"/>
</dbReference>
<comment type="caution">
    <text evidence="2">The sequence shown here is derived from an EMBL/GenBank/DDBJ whole genome shotgun (WGS) entry which is preliminary data.</text>
</comment>
<name>A0AAD6UBQ8_9AGAR</name>
<proteinExistence type="predicted"/>
<organism evidence="2 3">
    <name type="scientific">Mycena belliarum</name>
    <dbReference type="NCBI Taxonomy" id="1033014"/>
    <lineage>
        <taxon>Eukaryota</taxon>
        <taxon>Fungi</taxon>
        <taxon>Dikarya</taxon>
        <taxon>Basidiomycota</taxon>
        <taxon>Agaricomycotina</taxon>
        <taxon>Agaricomycetes</taxon>
        <taxon>Agaricomycetidae</taxon>
        <taxon>Agaricales</taxon>
        <taxon>Marasmiineae</taxon>
        <taxon>Mycenaceae</taxon>
        <taxon>Mycena</taxon>
    </lineage>
</organism>